<dbReference type="PRINTS" id="PR01407">
    <property type="entry name" value="BUTYPHLNCDUF"/>
</dbReference>
<dbReference type="InterPro" id="IPR001841">
    <property type="entry name" value="Znf_RING"/>
</dbReference>
<dbReference type="InterPro" id="IPR013320">
    <property type="entry name" value="ConA-like_dom_sf"/>
</dbReference>
<dbReference type="Pfam" id="PF00622">
    <property type="entry name" value="SPRY"/>
    <property type="match status" value="1"/>
</dbReference>
<evidence type="ECO:0000256" key="1">
    <source>
        <dbReference type="ARBA" id="ARBA00004123"/>
    </source>
</evidence>
<comment type="subcellular location">
    <subcellularLocation>
        <location evidence="1">Nucleus</location>
    </subcellularLocation>
</comment>
<evidence type="ECO:0000256" key="6">
    <source>
        <dbReference type="ARBA" id="ARBA00023054"/>
    </source>
</evidence>
<feature type="region of interest" description="Disordered" evidence="10">
    <location>
        <begin position="1"/>
        <end position="63"/>
    </location>
</feature>
<dbReference type="Proteomes" id="UP001181693">
    <property type="component" value="Unassembled WGS sequence"/>
</dbReference>
<dbReference type="InterPro" id="IPR000315">
    <property type="entry name" value="Znf_B-box"/>
</dbReference>
<accession>A0AAV2ZX63</accession>
<evidence type="ECO:0000259" key="12">
    <source>
        <dbReference type="PROSITE" id="PS50119"/>
    </source>
</evidence>
<dbReference type="Pfam" id="PF13445">
    <property type="entry name" value="zf-RING_UBOX"/>
    <property type="match status" value="1"/>
</dbReference>
<dbReference type="SMART" id="SM00336">
    <property type="entry name" value="BBOX"/>
    <property type="match status" value="1"/>
</dbReference>
<protein>
    <submittedName>
        <fullName evidence="14">Uncharacterized protein</fullName>
    </submittedName>
</protein>
<dbReference type="SUPFAM" id="SSF57850">
    <property type="entry name" value="RING/U-box"/>
    <property type="match status" value="1"/>
</dbReference>
<dbReference type="InterPro" id="IPR003877">
    <property type="entry name" value="SPRY_dom"/>
</dbReference>
<feature type="region of interest" description="Disordered" evidence="10">
    <location>
        <begin position="111"/>
        <end position="153"/>
    </location>
</feature>
<keyword evidence="5" id="KW-0862">Zinc</keyword>
<keyword evidence="3 8" id="KW-0863">Zinc-finger</keyword>
<gene>
    <name evidence="14" type="ORF">GDO54_014884</name>
</gene>
<dbReference type="InterPro" id="IPR001870">
    <property type="entry name" value="B30.2/SPRY"/>
</dbReference>
<dbReference type="CDD" id="cd13733">
    <property type="entry name" value="SPRY_PRY_C-I_1"/>
    <property type="match status" value="1"/>
</dbReference>
<dbReference type="SMART" id="SM00589">
    <property type="entry name" value="PRY"/>
    <property type="match status" value="1"/>
</dbReference>
<dbReference type="InterPro" id="IPR025995">
    <property type="entry name" value="Tudor-knot"/>
</dbReference>
<dbReference type="InterPro" id="IPR017907">
    <property type="entry name" value="Znf_RING_CS"/>
</dbReference>
<keyword evidence="6 9" id="KW-0175">Coiled coil</keyword>
<dbReference type="Pfam" id="PF13765">
    <property type="entry name" value="PRY"/>
    <property type="match status" value="1"/>
</dbReference>
<keyword evidence="4" id="KW-0833">Ubl conjugation pathway</keyword>
<dbReference type="Gene3D" id="2.30.30.140">
    <property type="match status" value="1"/>
</dbReference>
<evidence type="ECO:0000256" key="8">
    <source>
        <dbReference type="PROSITE-ProRule" id="PRU00024"/>
    </source>
</evidence>
<evidence type="ECO:0000256" key="2">
    <source>
        <dbReference type="ARBA" id="ARBA00022723"/>
    </source>
</evidence>
<dbReference type="SUPFAM" id="SSF49899">
    <property type="entry name" value="Concanavalin A-like lectins/glucanases"/>
    <property type="match status" value="1"/>
</dbReference>
<evidence type="ECO:0000256" key="9">
    <source>
        <dbReference type="SAM" id="Coils"/>
    </source>
</evidence>
<feature type="compositionally biased region" description="Acidic residues" evidence="10">
    <location>
        <begin position="20"/>
        <end position="50"/>
    </location>
</feature>
<proteinExistence type="predicted"/>
<sequence length="640" mass="72205">MASLAQNNDAEKLEVALGGEEADSNPEEAMEEDEEDNAEEGGGEDDDEDFTVQIGATYSCKRQDGTYHDAEIVKTRINKQAGREEFYVRYIGLARRQNEWVDKTRLVLPKPLKEDDAANGNDQDVSENEKTVQKEKNQDEPEPKKSKVEVNEVARSSPVLASGDFAEELTCLLCNELFKDPVMVECGHNFCRNCIDKAWVGQDTFTCPDCKEDITEKGYTTNRALANLVKKTAGSVAALTPAKPVEKEKARPLEKCPEHDERLKLYCKDEGTLSCVICRDSLKHASHNFLPMLDAVGVYRTELSAIVSPLEEALKVTDQLTNQQVEKIGQHKNKLKEYQDHIVSEFDKLHKFLKEREEKLLDQLNEQGESLLKDMETNLVKMQENRDNIQQTIGVAKERMDDTDSISFLTDIKSFIEKCQEQQKQVTSTGNTLLSKELCQGTFKGPLQFALWKQMKSFITPYLTPMLLDPSTAHPNLILSDGLTSVKYGDNNLPLPDNPKRFSQCILVLGSQGFDSGRHYWEVDVGDKTAWDVGMASESSNRKGKIKLNPKNGYWAIWLRNGNAYKALESPSKTLILSSKPKRMGVYVDYEGGQISFFNADDMSAIYTFIATFTEKLYPYLSPFLHESGRNAEPLRLVHD</sequence>
<reference evidence="14" key="1">
    <citation type="thesis" date="2020" institute="ProQuest LLC" country="789 East Eisenhower Parkway, Ann Arbor, MI, USA">
        <title>Comparative Genomics and Chromosome Evolution.</title>
        <authorList>
            <person name="Mudd A.B."/>
        </authorList>
    </citation>
    <scope>NUCLEOTIDE SEQUENCE</scope>
    <source>
        <strain evidence="14">1538</strain>
        <tissue evidence="14">Blood</tissue>
    </source>
</reference>
<dbReference type="InterPro" id="IPR016197">
    <property type="entry name" value="Chromo-like_dom_sf"/>
</dbReference>
<dbReference type="EMBL" id="DYDO01000008">
    <property type="protein sequence ID" value="DBA18999.1"/>
    <property type="molecule type" value="Genomic_DNA"/>
</dbReference>
<evidence type="ECO:0000259" key="11">
    <source>
        <dbReference type="PROSITE" id="PS50089"/>
    </source>
</evidence>
<organism evidence="14 15">
    <name type="scientific">Pyxicephalus adspersus</name>
    <name type="common">African bullfrog</name>
    <dbReference type="NCBI Taxonomy" id="30357"/>
    <lineage>
        <taxon>Eukaryota</taxon>
        <taxon>Metazoa</taxon>
        <taxon>Chordata</taxon>
        <taxon>Craniata</taxon>
        <taxon>Vertebrata</taxon>
        <taxon>Euteleostomi</taxon>
        <taxon>Amphibia</taxon>
        <taxon>Batrachia</taxon>
        <taxon>Anura</taxon>
        <taxon>Neobatrachia</taxon>
        <taxon>Ranoidea</taxon>
        <taxon>Pyxicephalidae</taxon>
        <taxon>Pyxicephalinae</taxon>
        <taxon>Pyxicephalus</taxon>
    </lineage>
</organism>
<dbReference type="PROSITE" id="PS50188">
    <property type="entry name" value="B302_SPRY"/>
    <property type="match status" value="1"/>
</dbReference>
<dbReference type="InterPro" id="IPR027370">
    <property type="entry name" value="Znf-RING_euk"/>
</dbReference>
<evidence type="ECO:0000256" key="7">
    <source>
        <dbReference type="ARBA" id="ARBA00053889"/>
    </source>
</evidence>
<dbReference type="Gene3D" id="3.30.160.60">
    <property type="entry name" value="Classic Zinc Finger"/>
    <property type="match status" value="1"/>
</dbReference>
<dbReference type="SUPFAM" id="SSF57845">
    <property type="entry name" value="B-box zinc-binding domain"/>
    <property type="match status" value="1"/>
</dbReference>
<dbReference type="GO" id="GO:0008270">
    <property type="term" value="F:zinc ion binding"/>
    <property type="evidence" value="ECO:0007669"/>
    <property type="project" value="UniProtKB-KW"/>
</dbReference>
<dbReference type="InterPro" id="IPR000953">
    <property type="entry name" value="Chromo/chromo_shadow_dom"/>
</dbReference>
<dbReference type="CDD" id="cd19800">
    <property type="entry name" value="Bbox2_xNF7-like"/>
    <property type="match status" value="1"/>
</dbReference>
<dbReference type="SMART" id="SM00449">
    <property type="entry name" value="SPRY"/>
    <property type="match status" value="1"/>
</dbReference>
<dbReference type="InterPro" id="IPR013083">
    <property type="entry name" value="Znf_RING/FYVE/PHD"/>
</dbReference>
<dbReference type="SMART" id="SM00184">
    <property type="entry name" value="RING"/>
    <property type="match status" value="1"/>
</dbReference>
<dbReference type="InterPro" id="IPR006574">
    <property type="entry name" value="PRY"/>
</dbReference>
<feature type="coiled-coil region" evidence="9">
    <location>
        <begin position="354"/>
        <end position="399"/>
    </location>
</feature>
<dbReference type="InterPro" id="IPR003649">
    <property type="entry name" value="Bbox_C"/>
</dbReference>
<dbReference type="SMART" id="SM00298">
    <property type="entry name" value="CHROMO"/>
    <property type="match status" value="1"/>
</dbReference>
<keyword evidence="15" id="KW-1185">Reference proteome</keyword>
<dbReference type="InterPro" id="IPR003879">
    <property type="entry name" value="Butyrophylin_SPRY"/>
</dbReference>
<evidence type="ECO:0000313" key="15">
    <source>
        <dbReference type="Proteomes" id="UP001181693"/>
    </source>
</evidence>
<evidence type="ECO:0000256" key="4">
    <source>
        <dbReference type="ARBA" id="ARBA00022786"/>
    </source>
</evidence>
<dbReference type="GO" id="GO:0005634">
    <property type="term" value="C:nucleus"/>
    <property type="evidence" value="ECO:0007669"/>
    <property type="project" value="UniProtKB-SubCell"/>
</dbReference>
<evidence type="ECO:0000259" key="13">
    <source>
        <dbReference type="PROSITE" id="PS50188"/>
    </source>
</evidence>
<feature type="compositionally biased region" description="Basic and acidic residues" evidence="10">
    <location>
        <begin position="127"/>
        <end position="152"/>
    </location>
</feature>
<feature type="domain" description="RING-type" evidence="11">
    <location>
        <begin position="171"/>
        <end position="211"/>
    </location>
</feature>
<dbReference type="Gene3D" id="3.30.40.10">
    <property type="entry name" value="Zinc/RING finger domain, C3HC4 (zinc finger)"/>
    <property type="match status" value="1"/>
</dbReference>
<name>A0AAV2ZX63_PYXAD</name>
<feature type="domain" description="B box-type" evidence="12">
    <location>
        <begin position="251"/>
        <end position="292"/>
    </location>
</feature>
<dbReference type="InterPro" id="IPR043136">
    <property type="entry name" value="B30.2/SPRY_sf"/>
</dbReference>
<keyword evidence="2" id="KW-0479">Metal-binding</keyword>
<dbReference type="InterPro" id="IPR050143">
    <property type="entry name" value="TRIM/RBCC"/>
</dbReference>
<dbReference type="SMART" id="SM00502">
    <property type="entry name" value="BBC"/>
    <property type="match status" value="1"/>
</dbReference>
<dbReference type="PROSITE" id="PS50089">
    <property type="entry name" value="ZF_RING_2"/>
    <property type="match status" value="1"/>
</dbReference>
<dbReference type="Gene3D" id="2.60.120.920">
    <property type="match status" value="1"/>
</dbReference>
<evidence type="ECO:0000256" key="10">
    <source>
        <dbReference type="SAM" id="MobiDB-lite"/>
    </source>
</evidence>
<dbReference type="PROSITE" id="PS50119">
    <property type="entry name" value="ZF_BBOX"/>
    <property type="match status" value="1"/>
</dbReference>
<dbReference type="AlphaFoldDB" id="A0AAV2ZX63"/>
<dbReference type="PROSITE" id="PS00518">
    <property type="entry name" value="ZF_RING_1"/>
    <property type="match status" value="1"/>
</dbReference>
<dbReference type="Pfam" id="PF11717">
    <property type="entry name" value="Tudor-knot"/>
    <property type="match status" value="1"/>
</dbReference>
<evidence type="ECO:0000256" key="5">
    <source>
        <dbReference type="ARBA" id="ARBA00022833"/>
    </source>
</evidence>
<comment type="caution">
    <text evidence="14">The sequence shown here is derived from an EMBL/GenBank/DDBJ whole genome shotgun (WGS) entry which is preliminary data.</text>
</comment>
<dbReference type="SUPFAM" id="SSF54160">
    <property type="entry name" value="Chromo domain-like"/>
    <property type="match status" value="1"/>
</dbReference>
<dbReference type="Pfam" id="PF00643">
    <property type="entry name" value="zf-B_box"/>
    <property type="match status" value="1"/>
</dbReference>
<dbReference type="FunFam" id="2.60.120.920:FF:000004">
    <property type="entry name" value="Butyrophilin subfamily 1 member A1"/>
    <property type="match status" value="1"/>
</dbReference>
<evidence type="ECO:0000256" key="3">
    <source>
        <dbReference type="ARBA" id="ARBA00022771"/>
    </source>
</evidence>
<evidence type="ECO:0000313" key="14">
    <source>
        <dbReference type="EMBL" id="DBA18999.1"/>
    </source>
</evidence>
<feature type="domain" description="B30.2/SPRY" evidence="13">
    <location>
        <begin position="446"/>
        <end position="640"/>
    </location>
</feature>
<comment type="function">
    <text evidence="7">Transcription factor that determines dorsal-ventral body axis.</text>
</comment>
<dbReference type="PANTHER" id="PTHR24103">
    <property type="entry name" value="E3 UBIQUITIN-PROTEIN LIGASE TRIM"/>
    <property type="match status" value="1"/>
</dbReference>